<dbReference type="GO" id="GO:1901678">
    <property type="term" value="P:iron coordination entity transport"/>
    <property type="evidence" value="ECO:0007669"/>
    <property type="project" value="UniProtKB-ARBA"/>
</dbReference>
<comment type="subcellular location">
    <subcellularLocation>
        <location evidence="1">Cell envelope</location>
    </subcellularLocation>
</comment>
<organism evidence="7 8">
    <name type="scientific">Brenneria roseae subsp. americana</name>
    <dbReference type="NCBI Taxonomy" id="1508507"/>
    <lineage>
        <taxon>Bacteria</taxon>
        <taxon>Pseudomonadati</taxon>
        <taxon>Pseudomonadota</taxon>
        <taxon>Gammaproteobacteria</taxon>
        <taxon>Enterobacterales</taxon>
        <taxon>Pectobacteriaceae</taxon>
        <taxon>Brenneria</taxon>
    </lineage>
</organism>
<keyword evidence="3" id="KW-0813">Transport</keyword>
<dbReference type="EMBL" id="QDKJ01000017">
    <property type="protein sequence ID" value="PWC09871.1"/>
    <property type="molecule type" value="Genomic_DNA"/>
</dbReference>
<dbReference type="SUPFAM" id="SSF53807">
    <property type="entry name" value="Helical backbone' metal receptor"/>
    <property type="match status" value="1"/>
</dbReference>
<dbReference type="AlphaFoldDB" id="A0A2U1TKD0"/>
<evidence type="ECO:0000313" key="7">
    <source>
        <dbReference type="EMBL" id="PWC09871.1"/>
    </source>
</evidence>
<dbReference type="Gene3D" id="3.40.50.1980">
    <property type="entry name" value="Nitrogenase molybdenum iron protein domain"/>
    <property type="match status" value="2"/>
</dbReference>
<feature type="domain" description="Fe/B12 periplasmic-binding" evidence="6">
    <location>
        <begin position="43"/>
        <end position="303"/>
    </location>
</feature>
<dbReference type="CDD" id="cd01146">
    <property type="entry name" value="FhuD"/>
    <property type="match status" value="1"/>
</dbReference>
<evidence type="ECO:0000256" key="4">
    <source>
        <dbReference type="ARBA" id="ARBA00022496"/>
    </source>
</evidence>
<dbReference type="PRINTS" id="PR01715">
    <property type="entry name" value="FERRIBNDNGPP"/>
</dbReference>
<evidence type="ECO:0000256" key="1">
    <source>
        <dbReference type="ARBA" id="ARBA00004196"/>
    </source>
</evidence>
<dbReference type="PANTHER" id="PTHR30532:SF1">
    <property type="entry name" value="IRON(3+)-HYDROXAMATE-BINDING PROTEIN FHUD"/>
    <property type="match status" value="1"/>
</dbReference>
<dbReference type="GO" id="GO:0030288">
    <property type="term" value="C:outer membrane-bounded periplasmic space"/>
    <property type="evidence" value="ECO:0007669"/>
    <property type="project" value="TreeGrafter"/>
</dbReference>
<dbReference type="RefSeq" id="WP_109055829.1">
    <property type="nucleotide sequence ID" value="NZ_QDKJ01000017.1"/>
</dbReference>
<dbReference type="PANTHER" id="PTHR30532">
    <property type="entry name" value="IRON III DICITRATE-BINDING PERIPLASMIC PROTEIN"/>
    <property type="match status" value="1"/>
</dbReference>
<name>A0A2U1TKD0_9GAMM</name>
<keyword evidence="8" id="KW-1185">Reference proteome</keyword>
<sequence>MSDLLPSATLPDHGRRRLLTALLLSPLMYSSVGHAAAYPDLNRIAALEWLPVELLMALGVMPLAIADKPNYRLWVNEPALPERVIDVGLRTEPNLEQLTQLKPSLILYSEGYGPSVEKMTRIAPIMGFGFSDNQGKPLSVARASLIKLANALGMPDAAERHLALLSRFIQQSTTRLHPYTQRPLLLISLLDARHALVIGKNSLFQEVMDHVGIENAWKGETNFWGSAVVGIERLAEINNAHVLCFEHGDSALIEQVARSPLWQAMPFIRERRWQQVPAVWLYGGTLSAMRFAQILAQALEDRRDIR</sequence>
<keyword evidence="4" id="KW-0406">Ion transport</keyword>
<dbReference type="OrthoDB" id="6160519at2"/>
<evidence type="ECO:0000256" key="3">
    <source>
        <dbReference type="ARBA" id="ARBA00022448"/>
    </source>
</evidence>
<keyword evidence="4" id="KW-0410">Iron transport</keyword>
<reference evidence="7 8" key="1">
    <citation type="submission" date="2018-04" db="EMBL/GenBank/DDBJ databases">
        <title>Brenneria corticis sp.nov.</title>
        <authorList>
            <person name="Li Y."/>
        </authorList>
    </citation>
    <scope>NUCLEOTIDE SEQUENCE [LARGE SCALE GENOMIC DNA]</scope>
    <source>
        <strain evidence="7 8">LMG 27715</strain>
    </source>
</reference>
<gene>
    <name evidence="7" type="ORF">B4923_18480</name>
</gene>
<dbReference type="NCBIfam" id="NF007864">
    <property type="entry name" value="PRK10576.1"/>
    <property type="match status" value="1"/>
</dbReference>
<keyword evidence="4" id="KW-0408">Iron</keyword>
<comment type="similarity">
    <text evidence="2">Belongs to the bacterial solute-binding protein 8 family.</text>
</comment>
<dbReference type="Proteomes" id="UP000245138">
    <property type="component" value="Unassembled WGS sequence"/>
</dbReference>
<proteinExistence type="inferred from homology"/>
<dbReference type="Pfam" id="PF01497">
    <property type="entry name" value="Peripla_BP_2"/>
    <property type="match status" value="1"/>
</dbReference>
<accession>A0A2U1TKD0</accession>
<protein>
    <submittedName>
        <fullName evidence="7">Fe(3+)-hydroxamate ABC transporter substrate-binding protein FhuD</fullName>
    </submittedName>
</protein>
<dbReference type="InterPro" id="IPR051313">
    <property type="entry name" value="Bact_iron-sidero_bind"/>
</dbReference>
<dbReference type="PROSITE" id="PS50983">
    <property type="entry name" value="FE_B12_PBP"/>
    <property type="match status" value="1"/>
</dbReference>
<comment type="caution">
    <text evidence="7">The sequence shown here is derived from an EMBL/GenBank/DDBJ whole genome shotgun (WGS) entry which is preliminary data.</text>
</comment>
<evidence type="ECO:0000313" key="8">
    <source>
        <dbReference type="Proteomes" id="UP000245138"/>
    </source>
</evidence>
<evidence type="ECO:0000256" key="5">
    <source>
        <dbReference type="ARBA" id="ARBA00022729"/>
    </source>
</evidence>
<evidence type="ECO:0000256" key="2">
    <source>
        <dbReference type="ARBA" id="ARBA00008814"/>
    </source>
</evidence>
<dbReference type="InterPro" id="IPR002491">
    <property type="entry name" value="ABC_transptr_periplasmic_BD"/>
</dbReference>
<keyword evidence="5" id="KW-0732">Signal</keyword>
<evidence type="ECO:0000259" key="6">
    <source>
        <dbReference type="PROSITE" id="PS50983"/>
    </source>
</evidence>